<protein>
    <submittedName>
        <fullName evidence="1">Uncharacterized protein</fullName>
    </submittedName>
</protein>
<reference evidence="2" key="4">
    <citation type="submission" date="2020-09" db="EMBL/GenBank/DDBJ databases">
        <authorList>
            <person name="Sun Q."/>
            <person name="Ohkuma M."/>
        </authorList>
    </citation>
    <scope>NUCLEOTIDE SEQUENCE</scope>
    <source>
        <strain evidence="2">JCM 31740</strain>
    </source>
</reference>
<dbReference type="EMBL" id="BMQS01000017">
    <property type="protein sequence ID" value="GGU00485.1"/>
    <property type="molecule type" value="Genomic_DNA"/>
</dbReference>
<reference evidence="1" key="3">
    <citation type="journal article" date="2019" name="BMC Res. Notes">
        <title>Complete genome sequence of the Sulfodiicoccus acidiphilus strain HS-1T, the first crenarchaeon that lacks polB3, isolated from an acidic hot spring in Ohwaku-dani, Hakone, Japan.</title>
        <authorList>
            <person name="Sakai H.D."/>
            <person name="Kurosawa N."/>
        </authorList>
    </citation>
    <scope>NUCLEOTIDE SEQUENCE</scope>
    <source>
        <strain evidence="1">HS-1</strain>
    </source>
</reference>
<reference evidence="2" key="1">
    <citation type="journal article" date="2014" name="Int. J. Syst. Evol. Microbiol.">
        <title>Complete genome sequence of Corynebacterium casei LMG S-19264T (=DSM 44701T), isolated from a smear-ripened cheese.</title>
        <authorList>
            <consortium name="US DOE Joint Genome Institute (JGI-PGF)"/>
            <person name="Walter F."/>
            <person name="Albersmeier A."/>
            <person name="Kalinowski J."/>
            <person name="Ruckert C."/>
        </authorList>
    </citation>
    <scope>NUCLEOTIDE SEQUENCE</scope>
    <source>
        <strain evidence="2">JCM 31740</strain>
    </source>
</reference>
<evidence type="ECO:0000313" key="3">
    <source>
        <dbReference type="Proteomes" id="UP000276741"/>
    </source>
</evidence>
<keyword evidence="3" id="KW-1185">Reference proteome</keyword>
<evidence type="ECO:0000313" key="2">
    <source>
        <dbReference type="EMBL" id="GGU00485.1"/>
    </source>
</evidence>
<accession>A0A348B4P4</accession>
<dbReference type="Proteomes" id="UP000276741">
    <property type="component" value="Chromosome"/>
</dbReference>
<name>A0A348B4P4_9CREN</name>
<dbReference type="AlphaFoldDB" id="A0A348B4P4"/>
<proteinExistence type="predicted"/>
<dbReference type="Proteomes" id="UP000616143">
    <property type="component" value="Unassembled WGS sequence"/>
</dbReference>
<gene>
    <name evidence="2" type="ORF">GCM10007116_17140</name>
    <name evidence="1" type="ORF">HS1genome_1535</name>
</gene>
<reference evidence="3" key="2">
    <citation type="submission" date="2018-04" db="EMBL/GenBank/DDBJ databases">
        <title>Complete genome sequence of Sulfodiicoccus acidiphilus strain HS-1.</title>
        <authorList>
            <person name="Sakai H.D."/>
            <person name="Kurosawa N."/>
        </authorList>
    </citation>
    <scope>NUCLEOTIDE SEQUENCE [LARGE SCALE GENOMIC DNA]</scope>
    <source>
        <strain evidence="3">HS-1</strain>
    </source>
</reference>
<dbReference type="EMBL" id="AP018553">
    <property type="protein sequence ID" value="BBD73146.1"/>
    <property type="molecule type" value="Genomic_DNA"/>
</dbReference>
<sequence length="76" mass="8720">MSLLESYLSTFHSLTLYSLREDRYAHNTLNYMIDALLWTSTQLENLYFGLLFEIPRKVNPNNNISIGVYSLGSGAK</sequence>
<dbReference type="KEGG" id="sacd:HS1genome_1535"/>
<evidence type="ECO:0000313" key="1">
    <source>
        <dbReference type="EMBL" id="BBD73146.1"/>
    </source>
</evidence>
<organism evidence="1 3">
    <name type="scientific">Sulfodiicoccus acidiphilus</name>
    <dbReference type="NCBI Taxonomy" id="1670455"/>
    <lineage>
        <taxon>Archaea</taxon>
        <taxon>Thermoproteota</taxon>
        <taxon>Thermoprotei</taxon>
        <taxon>Sulfolobales</taxon>
        <taxon>Sulfolobaceae</taxon>
        <taxon>Sulfodiicoccus</taxon>
    </lineage>
</organism>